<feature type="region of interest" description="Disordered" evidence="1">
    <location>
        <begin position="1"/>
        <end position="339"/>
    </location>
</feature>
<dbReference type="AlphaFoldDB" id="A0A0C9SLS1"/>
<protein>
    <submittedName>
        <fullName evidence="2">Uncharacterized protein</fullName>
    </submittedName>
</protein>
<feature type="compositionally biased region" description="Polar residues" evidence="1">
    <location>
        <begin position="298"/>
        <end position="313"/>
    </location>
</feature>
<feature type="compositionally biased region" description="Basic and acidic residues" evidence="1">
    <location>
        <begin position="120"/>
        <end position="134"/>
    </location>
</feature>
<feature type="compositionally biased region" description="Basic and acidic residues" evidence="1">
    <location>
        <begin position="68"/>
        <end position="83"/>
    </location>
</feature>
<feature type="compositionally biased region" description="Basic and acidic residues" evidence="1">
    <location>
        <begin position="263"/>
        <end position="297"/>
    </location>
</feature>
<dbReference type="EMBL" id="KN821411">
    <property type="protein sequence ID" value="KIJ04914.1"/>
    <property type="molecule type" value="Genomic_DNA"/>
</dbReference>
<organism evidence="2 3">
    <name type="scientific">Paxillus involutus ATCC 200175</name>
    <dbReference type="NCBI Taxonomy" id="664439"/>
    <lineage>
        <taxon>Eukaryota</taxon>
        <taxon>Fungi</taxon>
        <taxon>Dikarya</taxon>
        <taxon>Basidiomycota</taxon>
        <taxon>Agaricomycotina</taxon>
        <taxon>Agaricomycetes</taxon>
        <taxon>Agaricomycetidae</taxon>
        <taxon>Boletales</taxon>
        <taxon>Paxilineae</taxon>
        <taxon>Paxillaceae</taxon>
        <taxon>Paxillus</taxon>
    </lineage>
</organism>
<name>A0A0C9SLS1_PAXIN</name>
<gene>
    <name evidence="2" type="ORF">PAXINDRAFT_21801</name>
</gene>
<dbReference type="HOGENOM" id="CLU_007654_0_0_1"/>
<reference evidence="3" key="2">
    <citation type="submission" date="2015-01" db="EMBL/GenBank/DDBJ databases">
        <title>Evolutionary Origins and Diversification of the Mycorrhizal Mutualists.</title>
        <authorList>
            <consortium name="DOE Joint Genome Institute"/>
            <consortium name="Mycorrhizal Genomics Consortium"/>
            <person name="Kohler A."/>
            <person name="Kuo A."/>
            <person name="Nagy L.G."/>
            <person name="Floudas D."/>
            <person name="Copeland A."/>
            <person name="Barry K.W."/>
            <person name="Cichocki N."/>
            <person name="Veneault-Fourrey C."/>
            <person name="LaButti K."/>
            <person name="Lindquist E.A."/>
            <person name="Lipzen A."/>
            <person name="Lundell T."/>
            <person name="Morin E."/>
            <person name="Murat C."/>
            <person name="Riley R."/>
            <person name="Ohm R."/>
            <person name="Sun H."/>
            <person name="Tunlid A."/>
            <person name="Henrissat B."/>
            <person name="Grigoriev I.V."/>
            <person name="Hibbett D.S."/>
            <person name="Martin F."/>
        </authorList>
    </citation>
    <scope>NUCLEOTIDE SEQUENCE [LARGE SCALE GENOMIC DNA]</scope>
    <source>
        <strain evidence="3">ATCC 200175</strain>
    </source>
</reference>
<accession>A0A0C9SLS1</accession>
<evidence type="ECO:0000313" key="3">
    <source>
        <dbReference type="Proteomes" id="UP000053647"/>
    </source>
</evidence>
<sequence length="339" mass="36638">MTRQTAYNEATDPSNPNTRGTGMTKPAGRSYKPPNELNEGEKGGEEDDMGEWASGIETPSSNDDGGDEDVHHAWTKTTPEHAARGGGEVRSVIERPGPRNGHAPQNPTTRVISHAATTDAVRRDVEWRGLRRGEPPPVPTPSPPPVPTPAPSPPLSPTHPERQHDNNNTKSSRTATRTRADTVHNPGGETKKTPSVRLEGERRRRASPYIELIDVDETNAEEDGRPQGQSKAKKSPRDPVGTMDSDEHHPNKPTEPPDEEEGEQRGNKDEGVERDEPGDKGNEDESRGVEGEAKGQSEDGQQQNGRPSTSTDSLGPPTPSTKCPKRPTHHANPPSHGGC</sequence>
<feature type="compositionally biased region" description="Polar residues" evidence="1">
    <location>
        <begin position="1"/>
        <end position="21"/>
    </location>
</feature>
<reference evidence="2 3" key="1">
    <citation type="submission" date="2014-06" db="EMBL/GenBank/DDBJ databases">
        <authorList>
            <consortium name="DOE Joint Genome Institute"/>
            <person name="Kuo A."/>
            <person name="Kohler A."/>
            <person name="Nagy L.G."/>
            <person name="Floudas D."/>
            <person name="Copeland A."/>
            <person name="Barry K.W."/>
            <person name="Cichocki N."/>
            <person name="Veneault-Fourrey C."/>
            <person name="LaButti K."/>
            <person name="Lindquist E.A."/>
            <person name="Lipzen A."/>
            <person name="Lundell T."/>
            <person name="Morin E."/>
            <person name="Murat C."/>
            <person name="Sun H."/>
            <person name="Tunlid A."/>
            <person name="Henrissat B."/>
            <person name="Grigoriev I.V."/>
            <person name="Hibbett D.S."/>
            <person name="Martin F."/>
            <person name="Nordberg H.P."/>
            <person name="Cantor M.N."/>
            <person name="Hua S.X."/>
        </authorList>
    </citation>
    <scope>NUCLEOTIDE SEQUENCE [LARGE SCALE GENOMIC DNA]</scope>
    <source>
        <strain evidence="2 3">ATCC 200175</strain>
    </source>
</reference>
<proteinExistence type="predicted"/>
<evidence type="ECO:0000256" key="1">
    <source>
        <dbReference type="SAM" id="MobiDB-lite"/>
    </source>
</evidence>
<evidence type="ECO:0000313" key="2">
    <source>
        <dbReference type="EMBL" id="KIJ04914.1"/>
    </source>
</evidence>
<feature type="compositionally biased region" description="Pro residues" evidence="1">
    <location>
        <begin position="135"/>
        <end position="157"/>
    </location>
</feature>
<keyword evidence="3" id="KW-1185">Reference proteome</keyword>
<dbReference type="Proteomes" id="UP000053647">
    <property type="component" value="Unassembled WGS sequence"/>
</dbReference>